<organism evidence="2">
    <name type="scientific">Palpitomonas bilix</name>
    <dbReference type="NCBI Taxonomy" id="652834"/>
    <lineage>
        <taxon>Eukaryota</taxon>
        <taxon>Eukaryota incertae sedis</taxon>
    </lineage>
</organism>
<feature type="region of interest" description="Disordered" evidence="1">
    <location>
        <begin position="229"/>
        <end position="314"/>
    </location>
</feature>
<name>A0A7S3DG90_9EUKA</name>
<feature type="compositionally biased region" description="Basic residues" evidence="1">
    <location>
        <begin position="305"/>
        <end position="314"/>
    </location>
</feature>
<protein>
    <submittedName>
        <fullName evidence="2">Uncharacterized protein</fullName>
    </submittedName>
</protein>
<feature type="compositionally biased region" description="Basic and acidic residues" evidence="1">
    <location>
        <begin position="12"/>
        <end position="29"/>
    </location>
</feature>
<evidence type="ECO:0000313" key="2">
    <source>
        <dbReference type="EMBL" id="CAE0256810.1"/>
    </source>
</evidence>
<feature type="region of interest" description="Disordered" evidence="1">
    <location>
        <begin position="1"/>
        <end position="29"/>
    </location>
</feature>
<gene>
    <name evidence="2" type="ORF">PBIL07802_LOCUS19067</name>
</gene>
<proteinExistence type="predicted"/>
<reference evidence="2" key="1">
    <citation type="submission" date="2021-01" db="EMBL/GenBank/DDBJ databases">
        <authorList>
            <person name="Corre E."/>
            <person name="Pelletier E."/>
            <person name="Niang G."/>
            <person name="Scheremetjew M."/>
            <person name="Finn R."/>
            <person name="Kale V."/>
            <person name="Holt S."/>
            <person name="Cochrane G."/>
            <person name="Meng A."/>
            <person name="Brown T."/>
            <person name="Cohen L."/>
        </authorList>
    </citation>
    <scope>NUCLEOTIDE SEQUENCE</scope>
    <source>
        <strain evidence="2">NIES-2562</strain>
    </source>
</reference>
<evidence type="ECO:0000256" key="1">
    <source>
        <dbReference type="SAM" id="MobiDB-lite"/>
    </source>
</evidence>
<dbReference type="AlphaFoldDB" id="A0A7S3DG90"/>
<dbReference type="EMBL" id="HBIB01029242">
    <property type="protein sequence ID" value="CAE0256810.1"/>
    <property type="molecule type" value="Transcribed_RNA"/>
</dbReference>
<feature type="compositionally biased region" description="Low complexity" evidence="1">
    <location>
        <begin position="290"/>
        <end position="299"/>
    </location>
</feature>
<accession>A0A7S3DG90</accession>
<sequence length="314" mass="34586">MSRNRAVTISEIGRKAEPNSSESNERDDHTTFLPSAVALPSKPASTSPEQVGEYARAIELLLSHKKESLENTRKECLASRAILEAVFDETREDIRRHFRKLQDRVLAAQRRLVDQALKLRSEKLKAVESVETVVHQLEKEIDTGVKRAEAIMGGTPKDMAGMINRLETSADSLLRIDVEAPSVEDLFFGFCISDTGITIVEEDSTIDELVGEAEEWWKLKRKNELRRTPSGIDTVRPHPLRSEKEGTLHSHVASSLDKKLAEIKSAPNSARGVVGKGGDERGVTGGGVGSSDMSGRQVQEGGGGGRRRRGEKRK</sequence>